<sequence>MDLLDVWRGRLSLRRIHILIQSLLKKPGRSAFLAAVDESASWSVGDHLAARVVDAAEVANYLFLKANSEESANVELPKSVPRPGRHEADSSDTASPTFADGDELSAFFTHMNTL</sequence>
<dbReference type="AlphaFoldDB" id="A0A7H8N3A6"/>
<name>A0A7H8N3A6_9ACTN</name>
<evidence type="ECO:0000313" key="3">
    <source>
        <dbReference type="Proteomes" id="UP000509303"/>
    </source>
</evidence>
<proteinExistence type="predicted"/>
<gene>
    <name evidence="2" type="ORF">HUT08_04170</name>
</gene>
<feature type="region of interest" description="Disordered" evidence="1">
    <location>
        <begin position="71"/>
        <end position="100"/>
    </location>
</feature>
<dbReference type="Proteomes" id="UP000509303">
    <property type="component" value="Chromosome"/>
</dbReference>
<evidence type="ECO:0000256" key="1">
    <source>
        <dbReference type="SAM" id="MobiDB-lite"/>
    </source>
</evidence>
<accession>A0A7H8N3A6</accession>
<dbReference type="RefSeq" id="WP_176160601.1">
    <property type="nucleotide sequence ID" value="NZ_CP054929.1"/>
</dbReference>
<keyword evidence="3" id="KW-1185">Reference proteome</keyword>
<dbReference type="EMBL" id="CP054929">
    <property type="protein sequence ID" value="QKW48869.1"/>
    <property type="molecule type" value="Genomic_DNA"/>
</dbReference>
<evidence type="ECO:0000313" key="2">
    <source>
        <dbReference type="EMBL" id="QKW48869.1"/>
    </source>
</evidence>
<reference evidence="2 3" key="1">
    <citation type="submission" date="2020-06" db="EMBL/GenBank/DDBJ databases">
        <title>Genome mining for natural products.</title>
        <authorList>
            <person name="Zhang B."/>
            <person name="Shi J."/>
            <person name="Ge H."/>
        </authorList>
    </citation>
    <scope>NUCLEOTIDE SEQUENCE [LARGE SCALE GENOMIC DNA]</scope>
    <source>
        <strain evidence="2 3">NA00687</strain>
    </source>
</reference>
<protein>
    <submittedName>
        <fullName evidence="2">Uncharacterized protein</fullName>
    </submittedName>
</protein>
<organism evidence="2 3">
    <name type="scientific">Streptomyces buecherae</name>
    <dbReference type="NCBI Taxonomy" id="2763006"/>
    <lineage>
        <taxon>Bacteria</taxon>
        <taxon>Bacillati</taxon>
        <taxon>Actinomycetota</taxon>
        <taxon>Actinomycetes</taxon>
        <taxon>Kitasatosporales</taxon>
        <taxon>Streptomycetaceae</taxon>
        <taxon>Streptomyces</taxon>
    </lineage>
</organism>